<proteinExistence type="predicted"/>
<dbReference type="PATRIC" id="fig|507626.3.peg.312"/>
<dbReference type="AlphaFoldDB" id="A0A0X8HB53"/>
<sequence length="29" mass="3171">MIGTGPNPAVDAFQTWLLDEVHHAYGDDT</sequence>
<dbReference type="EMBL" id="CP014226">
    <property type="protein sequence ID" value="AMC99413.1"/>
    <property type="molecule type" value="Genomic_DNA"/>
</dbReference>
<gene>
    <name evidence="1" type="ORF">LOKO_00317</name>
</gene>
<dbReference type="KEGG" id="hco:LOKO_00317"/>
<reference evidence="1 2" key="2">
    <citation type="submission" date="2016-02" db="EMBL/GenBank/DDBJ databases">
        <authorList>
            <person name="Wen L."/>
            <person name="He K."/>
            <person name="Yang H."/>
        </authorList>
    </citation>
    <scope>NUCLEOTIDE SEQUENCE [LARGE SCALE GENOMIC DNA]</scope>
    <source>
        <strain evidence="1 2">AGD 8-3</strain>
    </source>
</reference>
<reference evidence="1 2" key="1">
    <citation type="journal article" date="2016" name="Genome Announc.">
        <title>Draft Genome Sequence of 'Halomonas chromatireducens' Strain AGD 8-3, a Haloalkaliphilic Chromate- and Selenite-Reducing Gammaproteobacterium.</title>
        <authorList>
            <person name="Sharko F.S."/>
            <person name="Shapovalova A.A."/>
            <person name="Tsygankova S.V."/>
            <person name="Komova A.V."/>
            <person name="Boulygina E.S."/>
            <person name="Teslyuk A.B."/>
            <person name="Gotovtsev P.M."/>
            <person name="Namsaraev Z.B."/>
            <person name="Khijniak T.V."/>
            <person name="Nedoluzhko A.V."/>
            <person name="Vasilov R.G."/>
        </authorList>
    </citation>
    <scope>NUCLEOTIDE SEQUENCE [LARGE SCALE GENOMIC DNA]</scope>
    <source>
        <strain evidence="1 2">AGD 8-3</strain>
    </source>
</reference>
<evidence type="ECO:0000313" key="2">
    <source>
        <dbReference type="Proteomes" id="UP000063387"/>
    </source>
</evidence>
<dbReference type="Proteomes" id="UP000063387">
    <property type="component" value="Chromosome"/>
</dbReference>
<protein>
    <submittedName>
        <fullName evidence="1">Uncharacterized protein</fullName>
    </submittedName>
</protein>
<keyword evidence="2" id="KW-1185">Reference proteome</keyword>
<organism evidence="1 2">
    <name type="scientific">Halomonas chromatireducens</name>
    <dbReference type="NCBI Taxonomy" id="507626"/>
    <lineage>
        <taxon>Bacteria</taxon>
        <taxon>Pseudomonadati</taxon>
        <taxon>Pseudomonadota</taxon>
        <taxon>Gammaproteobacteria</taxon>
        <taxon>Oceanospirillales</taxon>
        <taxon>Halomonadaceae</taxon>
        <taxon>Halomonas</taxon>
    </lineage>
</organism>
<evidence type="ECO:0000313" key="1">
    <source>
        <dbReference type="EMBL" id="AMC99413.1"/>
    </source>
</evidence>
<accession>A0A0X8HB53</accession>
<name>A0A0X8HB53_9GAMM</name>